<dbReference type="GO" id="GO:0019646">
    <property type="term" value="P:aerobic electron transport chain"/>
    <property type="evidence" value="ECO:0007669"/>
    <property type="project" value="InterPro"/>
</dbReference>
<evidence type="ECO:0000256" key="16">
    <source>
        <dbReference type="ARBA" id="ARBA00032717"/>
    </source>
</evidence>
<feature type="transmembrane region" description="Helical" evidence="18">
    <location>
        <begin position="133"/>
        <end position="163"/>
    </location>
</feature>
<keyword evidence="8" id="KW-0249">Electron transport</keyword>
<dbReference type="Gene3D" id="1.20.120.80">
    <property type="entry name" value="Cytochrome c oxidase, subunit III, four-helix bundle"/>
    <property type="match status" value="1"/>
</dbReference>
<comment type="similarity">
    <text evidence="2 17">Belongs to the cytochrome c oxidase subunit 3 family.</text>
</comment>
<dbReference type="SUPFAM" id="SSF81452">
    <property type="entry name" value="Cytochrome c oxidase subunit III-like"/>
    <property type="match status" value="1"/>
</dbReference>
<evidence type="ECO:0000256" key="10">
    <source>
        <dbReference type="ARBA" id="ARBA00023002"/>
    </source>
</evidence>
<evidence type="ECO:0000256" key="18">
    <source>
        <dbReference type="SAM" id="Phobius"/>
    </source>
</evidence>
<keyword evidence="10" id="KW-0560">Oxidoreductase</keyword>
<feature type="transmembrane region" description="Helical" evidence="18">
    <location>
        <begin position="95"/>
        <end position="113"/>
    </location>
</feature>
<evidence type="ECO:0000256" key="4">
    <source>
        <dbReference type="ARBA" id="ARBA00014687"/>
    </source>
</evidence>
<dbReference type="Proteomes" id="UP000198924">
    <property type="component" value="Unassembled WGS sequence"/>
</dbReference>
<dbReference type="EMBL" id="FOSH01000019">
    <property type="protein sequence ID" value="SFK68961.1"/>
    <property type="molecule type" value="Genomic_DNA"/>
</dbReference>
<feature type="transmembrane region" description="Helical" evidence="18">
    <location>
        <begin position="27"/>
        <end position="48"/>
    </location>
</feature>
<dbReference type="NCBIfam" id="TIGR02842">
    <property type="entry name" value="CyoC"/>
    <property type="match status" value="1"/>
</dbReference>
<keyword evidence="11 18" id="KW-0472">Membrane</keyword>
<comment type="subcellular location">
    <subcellularLocation>
        <location evidence="1 17">Cell membrane</location>
        <topology evidence="1 17">Multi-pass membrane protein</topology>
    </subcellularLocation>
</comment>
<dbReference type="OrthoDB" id="9810850at2"/>
<evidence type="ECO:0000256" key="15">
    <source>
        <dbReference type="ARBA" id="ARBA00032189"/>
    </source>
</evidence>
<evidence type="ECO:0000256" key="9">
    <source>
        <dbReference type="ARBA" id="ARBA00022989"/>
    </source>
</evidence>
<dbReference type="InterPro" id="IPR024791">
    <property type="entry name" value="Cyt_c/ubiquinol_Oxase_su3"/>
</dbReference>
<evidence type="ECO:0000256" key="8">
    <source>
        <dbReference type="ARBA" id="ARBA00022982"/>
    </source>
</evidence>
<dbReference type="RefSeq" id="WP_091715695.1">
    <property type="nucleotide sequence ID" value="NZ_FOSH01000019.1"/>
</dbReference>
<dbReference type="GO" id="GO:0009486">
    <property type="term" value="F:cytochrome bo3 ubiquinol oxidase activity"/>
    <property type="evidence" value="ECO:0007669"/>
    <property type="project" value="InterPro"/>
</dbReference>
<evidence type="ECO:0000256" key="14">
    <source>
        <dbReference type="ARBA" id="ARBA00031884"/>
    </source>
</evidence>
<evidence type="ECO:0000259" key="19">
    <source>
        <dbReference type="PROSITE" id="PS50253"/>
    </source>
</evidence>
<evidence type="ECO:0000256" key="2">
    <source>
        <dbReference type="ARBA" id="ARBA00010581"/>
    </source>
</evidence>
<keyword evidence="9 18" id="KW-1133">Transmembrane helix</keyword>
<dbReference type="GO" id="GO:0005886">
    <property type="term" value="C:plasma membrane"/>
    <property type="evidence" value="ECO:0007669"/>
    <property type="project" value="UniProtKB-SubCell"/>
</dbReference>
<evidence type="ECO:0000256" key="17">
    <source>
        <dbReference type="RuleBase" id="RU003376"/>
    </source>
</evidence>
<evidence type="ECO:0000256" key="5">
    <source>
        <dbReference type="ARBA" id="ARBA00022448"/>
    </source>
</evidence>
<gene>
    <name evidence="20" type="ORF">SAMN04488079_11955</name>
</gene>
<dbReference type="PROSITE" id="PS50253">
    <property type="entry name" value="COX3"/>
    <property type="match status" value="1"/>
</dbReference>
<name>A0A1I4BM68_9GAMM</name>
<protein>
    <recommendedName>
        <fullName evidence="4">Cytochrome bo(3) ubiquinol oxidase subunit 3</fullName>
    </recommendedName>
    <alternativeName>
        <fullName evidence="15">Cytochrome o ubiquinol oxidase subunit 3</fullName>
    </alternativeName>
    <alternativeName>
        <fullName evidence="13">Oxidase bo(3) subunit 3</fullName>
    </alternativeName>
    <alternativeName>
        <fullName evidence="16">Ubiquinol oxidase polypeptide III</fullName>
    </alternativeName>
    <alternativeName>
        <fullName evidence="14">Ubiquinol oxidase subunit 3</fullName>
    </alternativeName>
</protein>
<organism evidence="20 21">
    <name type="scientific">Methylophaga sulfidovorans</name>
    <dbReference type="NCBI Taxonomy" id="45496"/>
    <lineage>
        <taxon>Bacteria</taxon>
        <taxon>Pseudomonadati</taxon>
        <taxon>Pseudomonadota</taxon>
        <taxon>Gammaproteobacteria</taxon>
        <taxon>Thiotrichales</taxon>
        <taxon>Piscirickettsiaceae</taxon>
        <taxon>Methylophaga</taxon>
    </lineage>
</organism>
<dbReference type="AlphaFoldDB" id="A0A1I4BM68"/>
<evidence type="ECO:0000256" key="1">
    <source>
        <dbReference type="ARBA" id="ARBA00004651"/>
    </source>
</evidence>
<evidence type="ECO:0000313" key="21">
    <source>
        <dbReference type="Proteomes" id="UP000198924"/>
    </source>
</evidence>
<dbReference type="InterPro" id="IPR014206">
    <property type="entry name" value="Cyt_c_ubiqinol_oxidase_su3"/>
</dbReference>
<dbReference type="InterPro" id="IPR035973">
    <property type="entry name" value="Cyt_c_oxidase_su3-like_sf"/>
</dbReference>
<evidence type="ECO:0000256" key="11">
    <source>
        <dbReference type="ARBA" id="ARBA00023136"/>
    </source>
</evidence>
<feature type="transmembrane region" description="Helical" evidence="18">
    <location>
        <begin position="68"/>
        <end position="88"/>
    </location>
</feature>
<dbReference type="CDD" id="cd02863">
    <property type="entry name" value="Ubiquinol_oxidase_III"/>
    <property type="match status" value="1"/>
</dbReference>
<dbReference type="Pfam" id="PF00510">
    <property type="entry name" value="COX3"/>
    <property type="match status" value="1"/>
</dbReference>
<feature type="domain" description="Heme-copper oxidase subunit III family profile" evidence="19">
    <location>
        <begin position="1"/>
        <end position="201"/>
    </location>
</feature>
<evidence type="ECO:0000256" key="6">
    <source>
        <dbReference type="ARBA" id="ARBA00022475"/>
    </source>
</evidence>
<dbReference type="InterPro" id="IPR013833">
    <property type="entry name" value="Cyt_c_oxidase_su3_a-hlx"/>
</dbReference>
<dbReference type="PANTHER" id="PTHR11403">
    <property type="entry name" value="CYTOCHROME C OXIDASE SUBUNIT III"/>
    <property type="match status" value="1"/>
</dbReference>
<dbReference type="STRING" id="45496.SAMN04488079_11955"/>
<keyword evidence="6" id="KW-1003">Cell membrane</keyword>
<keyword evidence="5" id="KW-0813">Transport</keyword>
<keyword evidence="21" id="KW-1185">Reference proteome</keyword>
<evidence type="ECO:0000256" key="12">
    <source>
        <dbReference type="ARBA" id="ARBA00025694"/>
    </source>
</evidence>
<feature type="transmembrane region" description="Helical" evidence="18">
    <location>
        <begin position="175"/>
        <end position="199"/>
    </location>
</feature>
<dbReference type="PANTHER" id="PTHR11403:SF2">
    <property type="entry name" value="CYTOCHROME BO(3) UBIQUINOL OXIDASE SUBUNIT 3"/>
    <property type="match status" value="1"/>
</dbReference>
<dbReference type="InterPro" id="IPR033946">
    <property type="entry name" value="Ubiquinol_oxase_su3_dom"/>
</dbReference>
<reference evidence="21" key="1">
    <citation type="submission" date="2016-10" db="EMBL/GenBank/DDBJ databases">
        <authorList>
            <person name="Varghese N."/>
            <person name="Submissions S."/>
        </authorList>
    </citation>
    <scope>NUCLEOTIDE SEQUENCE [LARGE SCALE GENOMIC DNA]</scope>
    <source>
        <strain evidence="21">DSM 11578</strain>
    </source>
</reference>
<sequence>MSTDVLDNAHAHEHAHHDASSTRVFGFWIYIMSDCILFAALFATYAVLGHNYAGGPTGKEIFELDGVLIETFCLLFSSITYGFAMVAMNKGQRQLVILWLAITFILGASFVGLELKEFSHLIAEGHSWQQSAFLSSFFALVSTHGLHVSCGLIWMVFMMLHVYRHGLTELNQARLMCLSLFWHFLDIIWIFVFTFVYLLGVLNG</sequence>
<dbReference type="FunFam" id="1.20.120.80:FF:000001">
    <property type="entry name" value="Cytochrome (Ubi)quinol oxidase subunit III"/>
    <property type="match status" value="1"/>
</dbReference>
<keyword evidence="7 17" id="KW-0812">Transmembrane</keyword>
<evidence type="ECO:0000256" key="3">
    <source>
        <dbReference type="ARBA" id="ARBA00011700"/>
    </source>
</evidence>
<evidence type="ECO:0000313" key="20">
    <source>
        <dbReference type="EMBL" id="SFK68961.1"/>
    </source>
</evidence>
<accession>A0A1I4BM68</accession>
<comment type="subunit">
    <text evidence="3">Heterooctamer of two A chains, two B chains, two C chains and two D chains.</text>
</comment>
<evidence type="ECO:0000256" key="13">
    <source>
        <dbReference type="ARBA" id="ARBA00030072"/>
    </source>
</evidence>
<proteinExistence type="inferred from homology"/>
<dbReference type="InterPro" id="IPR000298">
    <property type="entry name" value="Cyt_c_oxidase-like_su3"/>
</dbReference>
<comment type="function">
    <text evidence="12">Cytochrome bo(3) ubiquinol terminal oxidase is the component of the aerobic respiratory chain of E.coli that predominates when cells are grown at high aeration. Has proton pump activity across the membrane in addition to electron transfer, pumping 2 protons/electron.</text>
</comment>
<evidence type="ECO:0000256" key="7">
    <source>
        <dbReference type="ARBA" id="ARBA00022692"/>
    </source>
</evidence>
<dbReference type="GO" id="GO:0004129">
    <property type="term" value="F:cytochrome-c oxidase activity"/>
    <property type="evidence" value="ECO:0007669"/>
    <property type="project" value="InterPro"/>
</dbReference>